<dbReference type="Pfam" id="PF00026">
    <property type="entry name" value="Asp"/>
    <property type="match status" value="1"/>
</dbReference>
<dbReference type="InterPro" id="IPR034164">
    <property type="entry name" value="Pepsin-like_dom"/>
</dbReference>
<evidence type="ECO:0000256" key="3">
    <source>
        <dbReference type="SAM" id="SignalP"/>
    </source>
</evidence>
<feature type="chain" id="PRO_5004086230" evidence="3">
    <location>
        <begin position="21"/>
        <end position="293"/>
    </location>
</feature>
<dbReference type="HOGENOM" id="CLU_949925_0_0_1"/>
<sequence>MKISDLGLVCVACTATLIQAEIFSAPIYSVTRNSTYAQAKRAAAREEIIARSRTNSHRRSAIKKERARASRRVRHDEGEQKSLKGPVGGVENDDKYLAALGEGRFLDDARARYGSGVPEWDWNELVYVIDLEVGSPPQSSRALLSISDNDMFLPSVDCVNTCHSHQLYDPSLSNTKTWIGTLFAEDYARCSAFGSIVSDSITFAGLTISQQFGAVDSIGRFTDPDWGNLEWDGLFGLAPSSTHSAHSIPNPFLNLRSQKLLQIPVFTPSPTDSRRTWSSHLRHNRSHTIHWPS</sequence>
<dbReference type="InterPro" id="IPR021109">
    <property type="entry name" value="Peptidase_aspartic_dom_sf"/>
</dbReference>
<evidence type="ECO:0000313" key="6">
    <source>
        <dbReference type="Proteomes" id="UP000012045"/>
    </source>
</evidence>
<keyword evidence="3" id="KW-0732">Signal</keyword>
<dbReference type="OrthoDB" id="771136at2759"/>
<dbReference type="AlphaFoldDB" id="M7U0D7"/>
<accession>M7U0D7</accession>
<dbReference type="PANTHER" id="PTHR47966">
    <property type="entry name" value="BETA-SITE APP-CLEAVING ENZYME, ISOFORM A-RELATED"/>
    <property type="match status" value="1"/>
</dbReference>
<feature type="domain" description="Peptidase A1" evidence="4">
    <location>
        <begin position="127"/>
        <end position="293"/>
    </location>
</feature>
<dbReference type="Proteomes" id="UP000012045">
    <property type="component" value="Unassembled WGS sequence"/>
</dbReference>
<comment type="similarity">
    <text evidence="1">Belongs to the peptidase A1 family.</text>
</comment>
<feature type="compositionally biased region" description="Basic and acidic residues" evidence="2">
    <location>
        <begin position="62"/>
        <end position="82"/>
    </location>
</feature>
<feature type="region of interest" description="Disordered" evidence="2">
    <location>
        <begin position="53"/>
        <end position="87"/>
    </location>
</feature>
<dbReference type="GO" id="GO:0006508">
    <property type="term" value="P:proteolysis"/>
    <property type="evidence" value="ECO:0007669"/>
    <property type="project" value="InterPro"/>
</dbReference>
<proteinExistence type="inferred from homology"/>
<dbReference type="STRING" id="1290391.M7U0D7"/>
<reference evidence="6" key="1">
    <citation type="journal article" date="2013" name="Genome Announc.">
        <title>Draft genome sequence of Botrytis cinerea BcDW1, inoculum for noble rot of grape berries.</title>
        <authorList>
            <person name="Blanco-Ulate B."/>
            <person name="Allen G."/>
            <person name="Powell A.L."/>
            <person name="Cantu D."/>
        </authorList>
    </citation>
    <scope>NUCLEOTIDE SEQUENCE [LARGE SCALE GENOMIC DNA]</scope>
    <source>
        <strain evidence="6">BcDW1</strain>
    </source>
</reference>
<organism evidence="5 6">
    <name type="scientific">Botryotinia fuckeliana (strain BcDW1)</name>
    <name type="common">Noble rot fungus</name>
    <name type="synonym">Botrytis cinerea</name>
    <dbReference type="NCBI Taxonomy" id="1290391"/>
    <lineage>
        <taxon>Eukaryota</taxon>
        <taxon>Fungi</taxon>
        <taxon>Dikarya</taxon>
        <taxon>Ascomycota</taxon>
        <taxon>Pezizomycotina</taxon>
        <taxon>Leotiomycetes</taxon>
        <taxon>Helotiales</taxon>
        <taxon>Sclerotiniaceae</taxon>
        <taxon>Botrytis</taxon>
    </lineage>
</organism>
<dbReference type="PROSITE" id="PS51767">
    <property type="entry name" value="PEPTIDASE_A1"/>
    <property type="match status" value="1"/>
</dbReference>
<name>M7U0D7_BOTF1</name>
<dbReference type="EMBL" id="KB707749">
    <property type="protein sequence ID" value="EMR89361.1"/>
    <property type="molecule type" value="Genomic_DNA"/>
</dbReference>
<evidence type="ECO:0000256" key="1">
    <source>
        <dbReference type="ARBA" id="ARBA00007447"/>
    </source>
</evidence>
<dbReference type="SUPFAM" id="SSF50630">
    <property type="entry name" value="Acid proteases"/>
    <property type="match status" value="1"/>
</dbReference>
<protein>
    <submittedName>
        <fullName evidence="5">Putative procathepsin e protein</fullName>
    </submittedName>
</protein>
<dbReference type="PANTHER" id="PTHR47966:SF51">
    <property type="entry name" value="BETA-SITE APP-CLEAVING ENZYME, ISOFORM A-RELATED"/>
    <property type="match status" value="1"/>
</dbReference>
<dbReference type="InterPro" id="IPR001461">
    <property type="entry name" value="Aspartic_peptidase_A1"/>
</dbReference>
<dbReference type="CDD" id="cd05471">
    <property type="entry name" value="pepsin_like"/>
    <property type="match status" value="1"/>
</dbReference>
<evidence type="ECO:0000259" key="4">
    <source>
        <dbReference type="PROSITE" id="PS51767"/>
    </source>
</evidence>
<evidence type="ECO:0000256" key="2">
    <source>
        <dbReference type="SAM" id="MobiDB-lite"/>
    </source>
</evidence>
<dbReference type="Gene3D" id="2.40.70.10">
    <property type="entry name" value="Acid Proteases"/>
    <property type="match status" value="1"/>
</dbReference>
<feature type="signal peptide" evidence="3">
    <location>
        <begin position="1"/>
        <end position="20"/>
    </location>
</feature>
<evidence type="ECO:0000313" key="5">
    <source>
        <dbReference type="EMBL" id="EMR89361.1"/>
    </source>
</evidence>
<dbReference type="InterPro" id="IPR033121">
    <property type="entry name" value="PEPTIDASE_A1"/>
</dbReference>
<gene>
    <name evidence="5" type="ORF">BcDW1_2021</name>
</gene>
<dbReference type="GO" id="GO:0004190">
    <property type="term" value="F:aspartic-type endopeptidase activity"/>
    <property type="evidence" value="ECO:0007669"/>
    <property type="project" value="InterPro"/>
</dbReference>